<accession>A0ABN6FFU1</accession>
<keyword evidence="2" id="KW-1185">Reference proteome</keyword>
<dbReference type="Proteomes" id="UP001319861">
    <property type="component" value="Chromosome"/>
</dbReference>
<sequence length="83" mass="9175">MRKLLCRVAGHRWVLNHLLMPDAGAPMTRKDICKRCGEWRITSDGTELSGAARARANEELAADARAIMWLLDGDNDEGGPDEV</sequence>
<dbReference type="EMBL" id="AP024525">
    <property type="protein sequence ID" value="BCT75588.1"/>
    <property type="molecule type" value="Genomic_DNA"/>
</dbReference>
<proteinExistence type="predicted"/>
<reference evidence="1 2" key="1">
    <citation type="journal article" date="2021" name="J. Biosci. Bioeng.">
        <title>Identification and characterization of a chc gene cluster responsible for the aromatization pathway of cyclohexanecarboxylate degradation in Sinomonas cyclohexanicum ATCC 51369.</title>
        <authorList>
            <person name="Yamamoto T."/>
            <person name="Hasegawa Y."/>
            <person name="Lau P.C.K."/>
            <person name="Iwaki H."/>
        </authorList>
    </citation>
    <scope>NUCLEOTIDE SEQUENCE [LARGE SCALE GENOMIC DNA]</scope>
    <source>
        <strain evidence="1 2">ATCC 51369</strain>
    </source>
</reference>
<gene>
    <name evidence="1" type="ORF">SCMU_14300</name>
</gene>
<protein>
    <submittedName>
        <fullName evidence="1">Uncharacterized protein</fullName>
    </submittedName>
</protein>
<organism evidence="1 2">
    <name type="scientific">Sinomonas cyclohexanicum</name>
    <name type="common">Corynebacterium cyclohexanicum</name>
    <dbReference type="NCBI Taxonomy" id="322009"/>
    <lineage>
        <taxon>Bacteria</taxon>
        <taxon>Bacillati</taxon>
        <taxon>Actinomycetota</taxon>
        <taxon>Actinomycetes</taxon>
        <taxon>Micrococcales</taxon>
        <taxon>Micrococcaceae</taxon>
        <taxon>Sinomonas</taxon>
    </lineage>
</organism>
<evidence type="ECO:0000313" key="1">
    <source>
        <dbReference type="EMBL" id="BCT75588.1"/>
    </source>
</evidence>
<name>A0ABN6FFU1_SINCY</name>
<evidence type="ECO:0000313" key="2">
    <source>
        <dbReference type="Proteomes" id="UP001319861"/>
    </source>
</evidence>